<organism evidence="4 5">
    <name type="scientific">Hymenoscyphus fraxineus</name>
    <dbReference type="NCBI Taxonomy" id="746836"/>
    <lineage>
        <taxon>Eukaryota</taxon>
        <taxon>Fungi</taxon>
        <taxon>Dikarya</taxon>
        <taxon>Ascomycota</taxon>
        <taxon>Pezizomycotina</taxon>
        <taxon>Leotiomycetes</taxon>
        <taxon>Helotiales</taxon>
        <taxon>Helotiaceae</taxon>
        <taxon>Hymenoscyphus</taxon>
    </lineage>
</organism>
<dbReference type="Proteomes" id="UP000696280">
    <property type="component" value="Unassembled WGS sequence"/>
</dbReference>
<evidence type="ECO:0000256" key="3">
    <source>
        <dbReference type="SAM" id="SignalP"/>
    </source>
</evidence>
<feature type="chain" id="PRO_5040430217" description="Transmembrane protein" evidence="3">
    <location>
        <begin position="25"/>
        <end position="576"/>
    </location>
</feature>
<feature type="signal peptide" evidence="3">
    <location>
        <begin position="1"/>
        <end position="24"/>
    </location>
</feature>
<dbReference type="AlphaFoldDB" id="A0A9N9L807"/>
<sequence length="576" mass="62183">MKVPLWAWFHPLLLVLTLVNLVTMSSSAIVASTVVAPVFTVVQTATIVAIPGISSTFTNFGSPSAIIPRPPSPTVPSPPSFSGTLTAPLVFLTSASPEPSTSISLPNLSSTVPGFGLTSTSTTKPSSSSALSTFLTSTTTPSSSSLVTTGDPSSTVTPVPSSTSKAPVIAGSTVGGAAALGALLIGLWYLLKKRKSVQKTASSWIGNNGSRRSRTSDIERGHELRNVRTTPGTTGPTNERQMRPNGPLSTVGSISTFAPTLPPFSPNQTFWPVVAAPETPRRPRRSDELHLTDEEYLLKRQKEKRVPPTAYPGRQLTPAAQAVLDRNRSPKPPPSFSKPAGTHWEGIREKQEYGTYSPYDEDSNDVTQLPYPTSDRDLSPEPLNVVKMPSRKKEVADPYTPTRPPTRGKAFSRTPRGKMATDLYSDESDDDTKEKARTDALAALEGNSAYLTTDRAMRRELIGVHSPPQPIYKNPSYGKTLVHRRVSSTGNLNVPKPEMSGSSPSGPLTRQISRPLGGITSFYSRKSTGEPFADSLDDVNFEEYRHNEGRRKANSTELGNLNDGLMPHSYEVQKHH</sequence>
<keyword evidence="2" id="KW-0472">Membrane</keyword>
<feature type="compositionally biased region" description="Polar residues" evidence="1">
    <location>
        <begin position="500"/>
        <end position="512"/>
    </location>
</feature>
<evidence type="ECO:0000256" key="1">
    <source>
        <dbReference type="SAM" id="MobiDB-lite"/>
    </source>
</evidence>
<feature type="region of interest" description="Disordered" evidence="1">
    <location>
        <begin position="116"/>
        <end position="164"/>
    </location>
</feature>
<feature type="region of interest" description="Disordered" evidence="1">
    <location>
        <begin position="546"/>
        <end position="576"/>
    </location>
</feature>
<feature type="transmembrane region" description="Helical" evidence="2">
    <location>
        <begin position="168"/>
        <end position="191"/>
    </location>
</feature>
<keyword evidence="5" id="KW-1185">Reference proteome</keyword>
<feature type="compositionally biased region" description="Polar residues" evidence="1">
    <location>
        <begin position="227"/>
        <end position="239"/>
    </location>
</feature>
<keyword evidence="2" id="KW-1133">Transmembrane helix</keyword>
<evidence type="ECO:0008006" key="6">
    <source>
        <dbReference type="Google" id="ProtNLM"/>
    </source>
</evidence>
<feature type="compositionally biased region" description="Low complexity" evidence="1">
    <location>
        <begin position="117"/>
        <end position="164"/>
    </location>
</feature>
<comment type="caution">
    <text evidence="4">The sequence shown here is derived from an EMBL/GenBank/DDBJ whole genome shotgun (WGS) entry which is preliminary data.</text>
</comment>
<dbReference type="EMBL" id="CAJVRL010000127">
    <property type="protein sequence ID" value="CAG8962095.1"/>
    <property type="molecule type" value="Genomic_DNA"/>
</dbReference>
<keyword evidence="2" id="KW-0812">Transmembrane</keyword>
<feature type="compositionally biased region" description="Basic and acidic residues" evidence="1">
    <location>
        <begin position="214"/>
        <end position="226"/>
    </location>
</feature>
<evidence type="ECO:0000313" key="4">
    <source>
        <dbReference type="EMBL" id="CAG8962095.1"/>
    </source>
</evidence>
<evidence type="ECO:0000256" key="2">
    <source>
        <dbReference type="SAM" id="Phobius"/>
    </source>
</evidence>
<reference evidence="4" key="1">
    <citation type="submission" date="2021-07" db="EMBL/GenBank/DDBJ databases">
        <authorList>
            <person name="Durling M."/>
        </authorList>
    </citation>
    <scope>NUCLEOTIDE SEQUENCE</scope>
</reference>
<feature type="compositionally biased region" description="Basic and acidic residues" evidence="1">
    <location>
        <begin position="279"/>
        <end position="306"/>
    </location>
</feature>
<accession>A0A9N9L807</accession>
<feature type="region of interest" description="Disordered" evidence="1">
    <location>
        <begin position="489"/>
        <end position="512"/>
    </location>
</feature>
<evidence type="ECO:0000313" key="5">
    <source>
        <dbReference type="Proteomes" id="UP000696280"/>
    </source>
</evidence>
<proteinExistence type="predicted"/>
<feature type="compositionally biased region" description="Polar residues" evidence="1">
    <location>
        <begin position="247"/>
        <end position="258"/>
    </location>
</feature>
<protein>
    <recommendedName>
        <fullName evidence="6">Transmembrane protein</fullName>
    </recommendedName>
</protein>
<name>A0A9N9L807_9HELO</name>
<keyword evidence="3" id="KW-0732">Signal</keyword>
<dbReference type="OrthoDB" id="10354793at2759"/>
<gene>
    <name evidence="4" type="ORF">HYFRA_00005138</name>
</gene>
<feature type="region of interest" description="Disordered" evidence="1">
    <location>
        <begin position="206"/>
        <end position="433"/>
    </location>
</feature>